<dbReference type="PROSITE" id="PS51257">
    <property type="entry name" value="PROKAR_LIPOPROTEIN"/>
    <property type="match status" value="1"/>
</dbReference>
<evidence type="ECO:0000256" key="1">
    <source>
        <dbReference type="ARBA" id="ARBA00022737"/>
    </source>
</evidence>
<dbReference type="PANTHER" id="PTHR44186">
    <property type="match status" value="1"/>
</dbReference>
<keyword evidence="2 3" id="KW-0802">TPR repeat</keyword>
<dbReference type="PANTHER" id="PTHR44186:SF1">
    <property type="entry name" value="BARDET-BIEDL SYNDROME 4 PROTEIN"/>
    <property type="match status" value="1"/>
</dbReference>
<sequence>MRRTNLAVTLLLGLVLSGCVTTSDQPQRAKDPDAARDAYIQLGLGYLQQGETESAKAPLSEALKIDPGSASANIALAMVFQREGEYESADKHFRAAQASDPNNPRILNNYGVFLLNQERYPEALEAFQKAAQDNFYGERSRVFENLGLTYARMGQVEEAKSSFERALRLNSRQPLALLEMAKIEFTAQNYVPAWEYYRNFTEYSGQDAESLWLGVRLARRFEDHNRAASYALQLRRLYPASAQAQALEASE</sequence>
<evidence type="ECO:0000313" key="6">
    <source>
        <dbReference type="Proteomes" id="UP000463138"/>
    </source>
</evidence>
<dbReference type="NCBIfam" id="TIGR02521">
    <property type="entry name" value="type_IV_pilW"/>
    <property type="match status" value="1"/>
</dbReference>
<dbReference type="InterPro" id="IPR013360">
    <property type="entry name" value="Pilus_4_PilW"/>
</dbReference>
<proteinExistence type="predicted"/>
<keyword evidence="6" id="KW-1185">Reference proteome</keyword>
<dbReference type="InterPro" id="IPR019734">
    <property type="entry name" value="TPR_rpt"/>
</dbReference>
<evidence type="ECO:0000313" key="5">
    <source>
        <dbReference type="EMBL" id="KAA0695012.1"/>
    </source>
</evidence>
<feature type="repeat" description="TPR" evidence="3">
    <location>
        <begin position="70"/>
        <end position="103"/>
    </location>
</feature>
<feature type="repeat" description="TPR" evidence="3">
    <location>
        <begin position="140"/>
        <end position="173"/>
    </location>
</feature>
<dbReference type="SMART" id="SM00028">
    <property type="entry name" value="TPR"/>
    <property type="match status" value="4"/>
</dbReference>
<accession>A0A7V7KX83</accession>
<keyword evidence="4" id="KW-0732">Signal</keyword>
<dbReference type="PROSITE" id="PS50005">
    <property type="entry name" value="TPR"/>
    <property type="match status" value="3"/>
</dbReference>
<dbReference type="SUPFAM" id="SSF81901">
    <property type="entry name" value="HCP-like"/>
    <property type="match status" value="1"/>
</dbReference>
<dbReference type="InterPro" id="IPR011990">
    <property type="entry name" value="TPR-like_helical_dom_sf"/>
</dbReference>
<comment type="caution">
    <text evidence="5">The sequence shown here is derived from an EMBL/GenBank/DDBJ whole genome shotgun (WGS) entry which is preliminary data.</text>
</comment>
<dbReference type="RefSeq" id="WP_149332384.1">
    <property type="nucleotide sequence ID" value="NZ_QOVF01000002.1"/>
</dbReference>
<dbReference type="Pfam" id="PF13424">
    <property type="entry name" value="TPR_12"/>
    <property type="match status" value="1"/>
</dbReference>
<evidence type="ECO:0000256" key="2">
    <source>
        <dbReference type="ARBA" id="ARBA00022803"/>
    </source>
</evidence>
<evidence type="ECO:0000256" key="3">
    <source>
        <dbReference type="PROSITE-ProRule" id="PRU00339"/>
    </source>
</evidence>
<dbReference type="Pfam" id="PF13181">
    <property type="entry name" value="TPR_8"/>
    <property type="match status" value="2"/>
</dbReference>
<evidence type="ECO:0000256" key="4">
    <source>
        <dbReference type="SAM" id="SignalP"/>
    </source>
</evidence>
<keyword evidence="1" id="KW-0677">Repeat</keyword>
<organism evidence="5 6">
    <name type="scientific">Halopseudomonas laoshanensis</name>
    <dbReference type="NCBI Taxonomy" id="2268758"/>
    <lineage>
        <taxon>Bacteria</taxon>
        <taxon>Pseudomonadati</taxon>
        <taxon>Pseudomonadota</taxon>
        <taxon>Gammaproteobacteria</taxon>
        <taxon>Pseudomonadales</taxon>
        <taxon>Pseudomonadaceae</taxon>
        <taxon>Halopseudomonas</taxon>
    </lineage>
</organism>
<dbReference type="OrthoDB" id="129043at2"/>
<name>A0A7V7KX83_9GAMM</name>
<feature type="chain" id="PRO_5030996064" evidence="4">
    <location>
        <begin position="23"/>
        <end position="251"/>
    </location>
</feature>
<dbReference type="PROSITE" id="PS50293">
    <property type="entry name" value="TPR_REGION"/>
    <property type="match status" value="1"/>
</dbReference>
<feature type="repeat" description="TPR" evidence="3">
    <location>
        <begin position="36"/>
        <end position="69"/>
    </location>
</feature>
<dbReference type="Gene3D" id="1.25.40.10">
    <property type="entry name" value="Tetratricopeptide repeat domain"/>
    <property type="match status" value="1"/>
</dbReference>
<gene>
    <name evidence="5" type="ORF">DT594_09115</name>
</gene>
<dbReference type="Proteomes" id="UP000463138">
    <property type="component" value="Unassembled WGS sequence"/>
</dbReference>
<dbReference type="AlphaFoldDB" id="A0A7V7KX83"/>
<reference evidence="5 6" key="1">
    <citation type="submission" date="2018-07" db="EMBL/GenBank/DDBJ databases">
        <title>Pseudomonas laoshanensis sp. nov., isolated from soil.</title>
        <authorList>
            <person name="Sun J."/>
            <person name="Yu L."/>
            <person name="Wang M."/>
            <person name="Zhang C."/>
        </authorList>
    </citation>
    <scope>NUCLEOTIDE SEQUENCE [LARGE SCALE GENOMIC DNA]</scope>
    <source>
        <strain evidence="5 6">Y22</strain>
    </source>
</reference>
<protein>
    <submittedName>
        <fullName evidence="5">Type IV pilus biogenesis/stability protein PilW</fullName>
    </submittedName>
</protein>
<feature type="signal peptide" evidence="4">
    <location>
        <begin position="1"/>
        <end position="22"/>
    </location>
</feature>
<dbReference type="EMBL" id="QOVF01000002">
    <property type="protein sequence ID" value="KAA0695012.1"/>
    <property type="molecule type" value="Genomic_DNA"/>
</dbReference>